<sequence length="204" mass="24402">MNILIISVNNELTDFELWQNFLKGDRLALNEIYNRNLSPLYHYGMRMLQDEEVVRDCLHNLFVKLWINQKNLKPTNNIKYYLISALRNTIINYKNAEKRFQKVELNEAETFDLKFSVESEYIKKEEQQEKMLKLSEAMNKLTARQKEVIYLKYYEEMDYDQIAEIMDLTKKGTYKLSARALEALREVLNVDKAILLALLMAWKR</sequence>
<dbReference type="Pfam" id="PF08281">
    <property type="entry name" value="Sigma70_r4_2"/>
    <property type="match status" value="1"/>
</dbReference>
<feature type="domain" description="RNA polymerase sigma-70 region 2" evidence="6">
    <location>
        <begin position="32"/>
        <end position="99"/>
    </location>
</feature>
<evidence type="ECO:0000256" key="4">
    <source>
        <dbReference type="ARBA" id="ARBA00023163"/>
    </source>
</evidence>
<dbReference type="PANTHER" id="PTHR43133:SF46">
    <property type="entry name" value="RNA POLYMERASE SIGMA-70 FACTOR ECF SUBFAMILY"/>
    <property type="match status" value="1"/>
</dbReference>
<keyword evidence="8" id="KW-0240">DNA-directed RNA polymerase</keyword>
<dbReference type="Gene3D" id="1.10.1740.10">
    <property type="match status" value="1"/>
</dbReference>
<dbReference type="SUPFAM" id="SSF88659">
    <property type="entry name" value="Sigma3 and sigma4 domains of RNA polymerase sigma factors"/>
    <property type="match status" value="1"/>
</dbReference>
<evidence type="ECO:0000256" key="3">
    <source>
        <dbReference type="ARBA" id="ARBA00023082"/>
    </source>
</evidence>
<dbReference type="NCBIfam" id="TIGR02937">
    <property type="entry name" value="sigma70-ECF"/>
    <property type="match status" value="1"/>
</dbReference>
<keyword evidence="9" id="KW-1185">Reference proteome</keyword>
<evidence type="ECO:0000256" key="2">
    <source>
        <dbReference type="ARBA" id="ARBA00023015"/>
    </source>
</evidence>
<dbReference type="Gene3D" id="1.10.10.10">
    <property type="entry name" value="Winged helix-like DNA-binding domain superfamily/Winged helix DNA-binding domain"/>
    <property type="match status" value="1"/>
</dbReference>
<dbReference type="InterPro" id="IPR013249">
    <property type="entry name" value="RNA_pol_sigma70_r4_t2"/>
</dbReference>
<dbReference type="Pfam" id="PF04542">
    <property type="entry name" value="Sigma70_r2"/>
    <property type="match status" value="1"/>
</dbReference>
<keyword evidence="5" id="KW-0175">Coiled coil</keyword>
<organism evidence="8 9">
    <name type="scientific">Pedobacter psychrotolerans</name>
    <dbReference type="NCBI Taxonomy" id="1843235"/>
    <lineage>
        <taxon>Bacteria</taxon>
        <taxon>Pseudomonadati</taxon>
        <taxon>Bacteroidota</taxon>
        <taxon>Sphingobacteriia</taxon>
        <taxon>Sphingobacteriales</taxon>
        <taxon>Sphingobacteriaceae</taxon>
        <taxon>Pedobacter</taxon>
    </lineage>
</organism>
<evidence type="ECO:0000313" key="8">
    <source>
        <dbReference type="EMBL" id="GGE52142.1"/>
    </source>
</evidence>
<dbReference type="InterPro" id="IPR039425">
    <property type="entry name" value="RNA_pol_sigma-70-like"/>
</dbReference>
<keyword evidence="3" id="KW-0731">Sigma factor</keyword>
<keyword evidence="4" id="KW-0804">Transcription</keyword>
<protein>
    <submittedName>
        <fullName evidence="8">DNA-directed RNA polymerase sigma-70 factor</fullName>
    </submittedName>
</protein>
<name>A0ABQ1SR47_9SPHI</name>
<keyword evidence="2" id="KW-0805">Transcription regulation</keyword>
<dbReference type="GO" id="GO:0000428">
    <property type="term" value="C:DNA-directed RNA polymerase complex"/>
    <property type="evidence" value="ECO:0007669"/>
    <property type="project" value="UniProtKB-KW"/>
</dbReference>
<comment type="similarity">
    <text evidence="1">Belongs to the sigma-70 factor family. ECF subfamily.</text>
</comment>
<evidence type="ECO:0000313" key="9">
    <source>
        <dbReference type="Proteomes" id="UP000622648"/>
    </source>
</evidence>
<proteinExistence type="inferred from homology"/>
<dbReference type="SUPFAM" id="SSF88946">
    <property type="entry name" value="Sigma2 domain of RNA polymerase sigma factors"/>
    <property type="match status" value="1"/>
</dbReference>
<dbReference type="InterPro" id="IPR013324">
    <property type="entry name" value="RNA_pol_sigma_r3/r4-like"/>
</dbReference>
<dbReference type="PANTHER" id="PTHR43133">
    <property type="entry name" value="RNA POLYMERASE ECF-TYPE SIGMA FACTO"/>
    <property type="match status" value="1"/>
</dbReference>
<dbReference type="InterPro" id="IPR007627">
    <property type="entry name" value="RNA_pol_sigma70_r2"/>
</dbReference>
<evidence type="ECO:0000256" key="1">
    <source>
        <dbReference type="ARBA" id="ARBA00010641"/>
    </source>
</evidence>
<evidence type="ECO:0000259" key="6">
    <source>
        <dbReference type="Pfam" id="PF04542"/>
    </source>
</evidence>
<reference evidence="9" key="1">
    <citation type="journal article" date="2019" name="Int. J. Syst. Evol. Microbiol.">
        <title>The Global Catalogue of Microorganisms (GCM) 10K type strain sequencing project: providing services to taxonomists for standard genome sequencing and annotation.</title>
        <authorList>
            <consortium name="The Broad Institute Genomics Platform"/>
            <consortium name="The Broad Institute Genome Sequencing Center for Infectious Disease"/>
            <person name="Wu L."/>
            <person name="Ma J."/>
        </authorList>
    </citation>
    <scope>NUCLEOTIDE SEQUENCE [LARGE SCALE GENOMIC DNA]</scope>
    <source>
        <strain evidence="9">CGMCC 1.15644</strain>
    </source>
</reference>
<dbReference type="EMBL" id="BMJO01000003">
    <property type="protein sequence ID" value="GGE52142.1"/>
    <property type="molecule type" value="Genomic_DNA"/>
</dbReference>
<dbReference type="Proteomes" id="UP000622648">
    <property type="component" value="Unassembled WGS sequence"/>
</dbReference>
<dbReference type="InterPro" id="IPR014284">
    <property type="entry name" value="RNA_pol_sigma-70_dom"/>
</dbReference>
<dbReference type="InterPro" id="IPR013325">
    <property type="entry name" value="RNA_pol_sigma_r2"/>
</dbReference>
<feature type="domain" description="RNA polymerase sigma factor 70 region 4 type 2" evidence="7">
    <location>
        <begin position="133"/>
        <end position="184"/>
    </location>
</feature>
<feature type="coiled-coil region" evidence="5">
    <location>
        <begin position="86"/>
        <end position="144"/>
    </location>
</feature>
<dbReference type="InterPro" id="IPR036388">
    <property type="entry name" value="WH-like_DNA-bd_sf"/>
</dbReference>
<gene>
    <name evidence="8" type="ORF">GCM10011413_18090</name>
</gene>
<accession>A0ABQ1SR47</accession>
<evidence type="ECO:0000256" key="5">
    <source>
        <dbReference type="SAM" id="Coils"/>
    </source>
</evidence>
<dbReference type="CDD" id="cd06171">
    <property type="entry name" value="Sigma70_r4"/>
    <property type="match status" value="1"/>
</dbReference>
<evidence type="ECO:0000259" key="7">
    <source>
        <dbReference type="Pfam" id="PF08281"/>
    </source>
</evidence>
<comment type="caution">
    <text evidence="8">The sequence shown here is derived from an EMBL/GenBank/DDBJ whole genome shotgun (WGS) entry which is preliminary data.</text>
</comment>